<dbReference type="GO" id="GO:0003677">
    <property type="term" value="F:DNA binding"/>
    <property type="evidence" value="ECO:0007669"/>
    <property type="project" value="UniProtKB-KW"/>
</dbReference>
<dbReference type="PROSITE" id="PS50995">
    <property type="entry name" value="HTH_MARR_2"/>
    <property type="match status" value="1"/>
</dbReference>
<evidence type="ECO:0000313" key="2">
    <source>
        <dbReference type="EMBL" id="MBB2987298.1"/>
    </source>
</evidence>
<dbReference type="PANTHER" id="PTHR33164">
    <property type="entry name" value="TRANSCRIPTIONAL REGULATOR, MARR FAMILY"/>
    <property type="match status" value="1"/>
</dbReference>
<dbReference type="EMBL" id="RBXT01000001">
    <property type="protein sequence ID" value="RKT79700.1"/>
    <property type="molecule type" value="Genomic_DNA"/>
</dbReference>
<dbReference type="Proteomes" id="UP000590811">
    <property type="component" value="Unassembled WGS sequence"/>
</dbReference>
<dbReference type="Pfam" id="PF01047">
    <property type="entry name" value="MarR"/>
    <property type="match status" value="1"/>
</dbReference>
<evidence type="ECO:0000313" key="5">
    <source>
        <dbReference type="Proteomes" id="UP000590811"/>
    </source>
</evidence>
<dbReference type="OrthoDB" id="162531at2"/>
<evidence type="ECO:0000313" key="4">
    <source>
        <dbReference type="Proteomes" id="UP000278440"/>
    </source>
</evidence>
<evidence type="ECO:0000259" key="1">
    <source>
        <dbReference type="PROSITE" id="PS50995"/>
    </source>
</evidence>
<gene>
    <name evidence="3" type="ORF">DFJ68_3177</name>
    <name evidence="2" type="ORF">FHW14_002481</name>
</gene>
<accession>A0A495XYL5</accession>
<dbReference type="InterPro" id="IPR036388">
    <property type="entry name" value="WH-like_DNA-bd_sf"/>
</dbReference>
<proteinExistence type="predicted"/>
<dbReference type="Proteomes" id="UP000278440">
    <property type="component" value="Unassembled WGS sequence"/>
</dbReference>
<keyword evidence="3" id="KW-0238">DNA-binding</keyword>
<dbReference type="InterPro" id="IPR036390">
    <property type="entry name" value="WH_DNA-bd_sf"/>
</dbReference>
<reference evidence="3 4" key="1">
    <citation type="submission" date="2018-10" db="EMBL/GenBank/DDBJ databases">
        <title>Sequencing the genomes of 1000 actinobacteria strains.</title>
        <authorList>
            <person name="Klenk H.-P."/>
        </authorList>
    </citation>
    <scope>NUCLEOTIDE SEQUENCE [LARGE SCALE GENOMIC DNA]</scope>
    <source>
        <strain evidence="3 4">DSM 44267</strain>
    </source>
</reference>
<dbReference type="InterPro" id="IPR000835">
    <property type="entry name" value="HTH_MarR-typ"/>
</dbReference>
<dbReference type="EMBL" id="JACHVT010000005">
    <property type="protein sequence ID" value="MBB2987298.1"/>
    <property type="molecule type" value="Genomic_DNA"/>
</dbReference>
<sequence>MASRPSARAHPTHEPETRALRALGTAADEAAGALARRMGMHPTDLAAMSHIAYARDPLGPRELSTRLGITPAAMTDVVDRLETAGHLLRRRDTADRRRVQLVPTDAATTEVRGQLAELLDTLDAITEEFDDAERAAILRYVEAATAAYARYAAES</sequence>
<reference evidence="2 5" key="2">
    <citation type="submission" date="2020-08" db="EMBL/GenBank/DDBJ databases">
        <title>Genomic Encyclopedia of Type Strains, Phase IV (KMG-V): Genome sequencing to study the core and pangenomes of soil and plant-associated prokaryotes.</title>
        <authorList>
            <person name="Whitman W."/>
        </authorList>
    </citation>
    <scope>NUCLEOTIDE SEQUENCE [LARGE SCALE GENOMIC DNA]</scope>
    <source>
        <strain evidence="2 5">B3ACCR2</strain>
    </source>
</reference>
<dbReference type="GO" id="GO:0003700">
    <property type="term" value="F:DNA-binding transcription factor activity"/>
    <property type="evidence" value="ECO:0007669"/>
    <property type="project" value="InterPro"/>
</dbReference>
<dbReference type="GO" id="GO:0006950">
    <property type="term" value="P:response to stress"/>
    <property type="evidence" value="ECO:0007669"/>
    <property type="project" value="TreeGrafter"/>
</dbReference>
<dbReference type="InterPro" id="IPR039422">
    <property type="entry name" value="MarR/SlyA-like"/>
</dbReference>
<dbReference type="RefSeq" id="WP_121034550.1">
    <property type="nucleotide sequence ID" value="NZ_JACHVT010000005.1"/>
</dbReference>
<dbReference type="SUPFAM" id="SSF46785">
    <property type="entry name" value="Winged helix' DNA-binding domain"/>
    <property type="match status" value="1"/>
</dbReference>
<protein>
    <submittedName>
        <fullName evidence="3">DNA-binding MarR family transcriptional regulator</fullName>
    </submittedName>
</protein>
<comment type="caution">
    <text evidence="3">The sequence shown here is derived from an EMBL/GenBank/DDBJ whole genome shotgun (WGS) entry which is preliminary data.</text>
</comment>
<keyword evidence="4" id="KW-1185">Reference proteome</keyword>
<dbReference type="AlphaFoldDB" id="A0A495XYL5"/>
<feature type="domain" description="HTH marR-type" evidence="1">
    <location>
        <begin position="13"/>
        <end position="146"/>
    </location>
</feature>
<name>A0A495XYL5_9MICO</name>
<dbReference type="PANTHER" id="PTHR33164:SF106">
    <property type="entry name" value="TRANSCRIPTIONAL REGULATORY PROTEIN"/>
    <property type="match status" value="1"/>
</dbReference>
<evidence type="ECO:0000313" key="3">
    <source>
        <dbReference type="EMBL" id="RKT79700.1"/>
    </source>
</evidence>
<dbReference type="Gene3D" id="1.10.10.10">
    <property type="entry name" value="Winged helix-like DNA-binding domain superfamily/Winged helix DNA-binding domain"/>
    <property type="match status" value="1"/>
</dbReference>
<organism evidence="3 4">
    <name type="scientific">Terracoccus luteus</name>
    <dbReference type="NCBI Taxonomy" id="53356"/>
    <lineage>
        <taxon>Bacteria</taxon>
        <taxon>Bacillati</taxon>
        <taxon>Actinomycetota</taxon>
        <taxon>Actinomycetes</taxon>
        <taxon>Micrococcales</taxon>
        <taxon>Intrasporangiaceae</taxon>
        <taxon>Terracoccus</taxon>
    </lineage>
</organism>
<dbReference type="SMART" id="SM00347">
    <property type="entry name" value="HTH_MARR"/>
    <property type="match status" value="1"/>
</dbReference>